<proteinExistence type="predicted"/>
<dbReference type="AlphaFoldDB" id="A0A9N8HRH7"/>
<reference evidence="1" key="1">
    <citation type="submission" date="2020-06" db="EMBL/GenBank/DDBJ databases">
        <authorList>
            <consortium name="Plant Systems Biology data submission"/>
        </authorList>
    </citation>
    <scope>NUCLEOTIDE SEQUENCE</scope>
    <source>
        <strain evidence="1">D6</strain>
    </source>
</reference>
<dbReference type="Proteomes" id="UP001153069">
    <property type="component" value="Unassembled WGS sequence"/>
</dbReference>
<evidence type="ECO:0000313" key="1">
    <source>
        <dbReference type="EMBL" id="CAB9520123.1"/>
    </source>
</evidence>
<comment type="caution">
    <text evidence="1">The sequence shown here is derived from an EMBL/GenBank/DDBJ whole genome shotgun (WGS) entry which is preliminary data.</text>
</comment>
<name>A0A9N8HRH7_9STRA</name>
<keyword evidence="2" id="KW-1185">Reference proteome</keyword>
<organism evidence="1 2">
    <name type="scientific">Seminavis robusta</name>
    <dbReference type="NCBI Taxonomy" id="568900"/>
    <lineage>
        <taxon>Eukaryota</taxon>
        <taxon>Sar</taxon>
        <taxon>Stramenopiles</taxon>
        <taxon>Ochrophyta</taxon>
        <taxon>Bacillariophyta</taxon>
        <taxon>Bacillariophyceae</taxon>
        <taxon>Bacillariophycidae</taxon>
        <taxon>Naviculales</taxon>
        <taxon>Naviculaceae</taxon>
        <taxon>Seminavis</taxon>
    </lineage>
</organism>
<gene>
    <name evidence="1" type="ORF">SEMRO_1075_G238440.1</name>
</gene>
<accession>A0A9N8HRH7</accession>
<sequence length="380" mass="42794">MIVLLLLARATRANVRTLRMLAHEQQQTTTTNTFQSSRVLLEEVDRNRCPRLCQEEGQDPLVFGACVLYCEPCYFQQDLGYGDEFCIDEYMELTGTLPPWLDIMDDNNNNNNTETPQPLCPLGFLAGEFWYTSDPFRNLQKVRIVGLYNNTSNESQRVLPEFFQIWTKNLEQNDRPYVPPTSLEGSFGDNEVVVESGATVELAVTIDLSLAPEDDNAIFMRVYTKPGGFDPLLLALVSAQITCFNEVMPSQPAPPVCPTQFLPQQGVFTSDPSYENIRAVQVTADFKNIRDGPLTVMSNEFQVWTQGPNKENYDIPPSVLDPDADGRVIHPGETTTVVFTIDLRDSPKYHSIISIRLYTRQLGTNQEGIDLVDTTIICIT</sequence>
<dbReference type="EMBL" id="CAICTM010001073">
    <property type="protein sequence ID" value="CAB9520123.1"/>
    <property type="molecule type" value="Genomic_DNA"/>
</dbReference>
<protein>
    <submittedName>
        <fullName evidence="1">Uncharacterized protein</fullName>
    </submittedName>
</protein>
<evidence type="ECO:0000313" key="2">
    <source>
        <dbReference type="Proteomes" id="UP001153069"/>
    </source>
</evidence>